<dbReference type="Proteomes" id="UP000094444">
    <property type="component" value="Unassembled WGS sequence"/>
</dbReference>
<comment type="caution">
    <text evidence="1">The sequence shown here is derived from an EMBL/GenBank/DDBJ whole genome shotgun (WGS) entry which is preliminary data.</text>
</comment>
<dbReference type="PANTHER" id="PTHR42057:SF2">
    <property type="entry name" value="F-BOX DOMAIN PROTEIN (AFU_ORTHOLOGUE AFUA_4G00200)-RELATED"/>
    <property type="match status" value="1"/>
</dbReference>
<organism evidence="1 2">
    <name type="scientific">Diaporthe helianthi</name>
    <dbReference type="NCBI Taxonomy" id="158607"/>
    <lineage>
        <taxon>Eukaryota</taxon>
        <taxon>Fungi</taxon>
        <taxon>Dikarya</taxon>
        <taxon>Ascomycota</taxon>
        <taxon>Pezizomycotina</taxon>
        <taxon>Sordariomycetes</taxon>
        <taxon>Sordariomycetidae</taxon>
        <taxon>Diaporthales</taxon>
        <taxon>Diaporthaceae</taxon>
        <taxon>Diaporthe</taxon>
    </lineage>
</organism>
<gene>
    <name evidence="1" type="ORF">DHEL01_v210443</name>
</gene>
<proteinExistence type="predicted"/>
<reference evidence="1" key="1">
    <citation type="submission" date="2017-09" db="EMBL/GenBank/DDBJ databases">
        <title>Polyketide synthases of a Diaporthe helianthi virulent isolate.</title>
        <authorList>
            <person name="Baroncelli R."/>
        </authorList>
    </citation>
    <scope>NUCLEOTIDE SEQUENCE [LARGE SCALE GENOMIC DNA]</scope>
    <source>
        <strain evidence="1">7/96</strain>
    </source>
</reference>
<evidence type="ECO:0008006" key="3">
    <source>
        <dbReference type="Google" id="ProtNLM"/>
    </source>
</evidence>
<dbReference type="PANTHER" id="PTHR42057">
    <property type="entry name" value="F-BOX DOMAIN PROTEIN (AFU_ORTHOLOGUE AFUA_4G00200)"/>
    <property type="match status" value="1"/>
</dbReference>
<keyword evidence="2" id="KW-1185">Reference proteome</keyword>
<dbReference type="EMBL" id="MAVT02001353">
    <property type="protein sequence ID" value="POS71163.1"/>
    <property type="molecule type" value="Genomic_DNA"/>
</dbReference>
<name>A0A2P5HLM3_DIAHE</name>
<sequence length="471" mass="53811">MGISVLRTVDRTEQRRRTVVAVLLVRVFTGLRALNLRFDDACARLGDDPGNDMAQDDEDSTTSTSTYIETILQCISGRWTKESQDQWVLGCRRWSDARQELLRYLCGASWPGNPRLLEESGQDGAMQHFPETAINISTLTVSNLSEQDSEYLKSSATMRHFIETQSLSTLQLLTSSGREEGDEFEMGWSILENKYKFVQSIPSTLLSAPIADRLRTLSLYAKEHWGFIPKLDLRALGGLPNLRTLALGMFVFTHQWQVDWVAQIGSDNGRGGLEEVYLDNCPIMWRGRVPGPVDKEGFPLKEVMIPSTGFHPISERVVVDIDLRWNNVLDEWRRRMPSLKVFRMGSGDWDGAYSTKIANAQTRFHSPLSSSPAYLYKTQRVVDTMHMNYDKPPIQTLNQHGEDAIRDGVGLSQRREHVLQYVQFEIALGPQKWVERDFKDALKLEFEDGYQRYEEARRKDEDALDALYASK</sequence>
<evidence type="ECO:0000313" key="1">
    <source>
        <dbReference type="EMBL" id="POS71163.1"/>
    </source>
</evidence>
<protein>
    <recommendedName>
        <fullName evidence="3">F-box domain-containing protein</fullName>
    </recommendedName>
</protein>
<evidence type="ECO:0000313" key="2">
    <source>
        <dbReference type="Proteomes" id="UP000094444"/>
    </source>
</evidence>
<accession>A0A2P5HLM3</accession>
<dbReference type="AlphaFoldDB" id="A0A2P5HLM3"/>
<dbReference type="OrthoDB" id="3140657at2759"/>
<dbReference type="InParanoid" id="A0A2P5HLM3"/>